<gene>
    <name evidence="1" type="ORF">OUZ56_018950</name>
</gene>
<protein>
    <recommendedName>
        <fullName evidence="3">CxC3 like cysteine cluster domain-containing protein</fullName>
    </recommendedName>
</protein>
<comment type="caution">
    <text evidence="1">The sequence shown here is derived from an EMBL/GenBank/DDBJ whole genome shotgun (WGS) entry which is preliminary data.</text>
</comment>
<dbReference type="Proteomes" id="UP001234178">
    <property type="component" value="Unassembled WGS sequence"/>
</dbReference>
<reference evidence="1 2" key="1">
    <citation type="journal article" date="2023" name="Nucleic Acids Res.">
        <title>The hologenome of Daphnia magna reveals possible DNA methylation and microbiome-mediated evolution of the host genome.</title>
        <authorList>
            <person name="Chaturvedi A."/>
            <person name="Li X."/>
            <person name="Dhandapani V."/>
            <person name="Marshall H."/>
            <person name="Kissane S."/>
            <person name="Cuenca-Cambronero M."/>
            <person name="Asole G."/>
            <person name="Calvet F."/>
            <person name="Ruiz-Romero M."/>
            <person name="Marangio P."/>
            <person name="Guigo R."/>
            <person name="Rago D."/>
            <person name="Mirbahai L."/>
            <person name="Eastwood N."/>
            <person name="Colbourne J.K."/>
            <person name="Zhou J."/>
            <person name="Mallon E."/>
            <person name="Orsini L."/>
        </authorList>
    </citation>
    <scope>NUCLEOTIDE SEQUENCE [LARGE SCALE GENOMIC DNA]</scope>
    <source>
        <strain evidence="1">LRV0_1</strain>
    </source>
</reference>
<dbReference type="EMBL" id="JAOYFB010000003">
    <property type="protein sequence ID" value="KAK4009804.1"/>
    <property type="molecule type" value="Genomic_DNA"/>
</dbReference>
<organism evidence="1 2">
    <name type="scientific">Daphnia magna</name>
    <dbReference type="NCBI Taxonomy" id="35525"/>
    <lineage>
        <taxon>Eukaryota</taxon>
        <taxon>Metazoa</taxon>
        <taxon>Ecdysozoa</taxon>
        <taxon>Arthropoda</taxon>
        <taxon>Crustacea</taxon>
        <taxon>Branchiopoda</taxon>
        <taxon>Diplostraca</taxon>
        <taxon>Cladocera</taxon>
        <taxon>Anomopoda</taxon>
        <taxon>Daphniidae</taxon>
        <taxon>Daphnia</taxon>
    </lineage>
</organism>
<evidence type="ECO:0008006" key="3">
    <source>
        <dbReference type="Google" id="ProtNLM"/>
    </source>
</evidence>
<accession>A0ABQ9ZAY3</accession>
<evidence type="ECO:0000313" key="1">
    <source>
        <dbReference type="EMBL" id="KAK4009804.1"/>
    </source>
</evidence>
<evidence type="ECO:0000313" key="2">
    <source>
        <dbReference type="Proteomes" id="UP001234178"/>
    </source>
</evidence>
<proteinExistence type="predicted"/>
<name>A0ABQ9ZAY3_9CRUS</name>
<sequence length="262" mass="30242">MTFGRIRSVDTHPTATSFLHIIRMMSLYTPAKILLRNANVENDDHFRVLVDFKECLIKKFRDNAKAAADLRVAMKDDLMEELGKRYVNELPLSKEDRIGNFLIYDVAGYMVKTRENLFECEACRQTVITKEADLPSDFDADAYTRARTKGGLVFVTLSMYQTLCAIEKVVSNHFKSLNHIYITDTFQECIAKVKLTNVLPLFCDTHRHCNMGTLIMEYVKVRYYFESKRLKNVLLSKEQTTVQASFKLAKNAHTRNLIQSNT</sequence>
<keyword evidence="2" id="KW-1185">Reference proteome</keyword>